<reference evidence="1" key="1">
    <citation type="submission" date="2018-02" db="EMBL/GenBank/DDBJ databases">
        <title>Rhizophora mucronata_Transcriptome.</title>
        <authorList>
            <person name="Meera S.P."/>
            <person name="Sreeshan A."/>
            <person name="Augustine A."/>
        </authorList>
    </citation>
    <scope>NUCLEOTIDE SEQUENCE</scope>
    <source>
        <tissue evidence="1">Leaf</tissue>
    </source>
</reference>
<accession>A0A2P2LAV6</accession>
<dbReference type="EMBL" id="GGEC01034610">
    <property type="protein sequence ID" value="MBX15094.1"/>
    <property type="molecule type" value="Transcribed_RNA"/>
</dbReference>
<name>A0A2P2LAV6_RHIMU</name>
<sequence length="32" mass="3565">MLYSIPFPSIVANRPTCKTSFFGCSGIYYSTL</sequence>
<protein>
    <submittedName>
        <fullName evidence="1">Uncharacterized protein</fullName>
    </submittedName>
</protein>
<organism evidence="1">
    <name type="scientific">Rhizophora mucronata</name>
    <name type="common">Asiatic mangrove</name>
    <dbReference type="NCBI Taxonomy" id="61149"/>
    <lineage>
        <taxon>Eukaryota</taxon>
        <taxon>Viridiplantae</taxon>
        <taxon>Streptophyta</taxon>
        <taxon>Embryophyta</taxon>
        <taxon>Tracheophyta</taxon>
        <taxon>Spermatophyta</taxon>
        <taxon>Magnoliopsida</taxon>
        <taxon>eudicotyledons</taxon>
        <taxon>Gunneridae</taxon>
        <taxon>Pentapetalae</taxon>
        <taxon>rosids</taxon>
        <taxon>fabids</taxon>
        <taxon>Malpighiales</taxon>
        <taxon>Rhizophoraceae</taxon>
        <taxon>Rhizophora</taxon>
    </lineage>
</organism>
<evidence type="ECO:0000313" key="1">
    <source>
        <dbReference type="EMBL" id="MBX15094.1"/>
    </source>
</evidence>
<proteinExistence type="predicted"/>
<dbReference type="AlphaFoldDB" id="A0A2P2LAV6"/>